<name>A0A7M7GJF2_STRPU</name>
<evidence type="ECO:0000256" key="1">
    <source>
        <dbReference type="ARBA" id="ARBA00004123"/>
    </source>
</evidence>
<dbReference type="InParanoid" id="A0A7M7GJF2"/>
<reference evidence="4" key="2">
    <citation type="submission" date="2021-01" db="UniProtKB">
        <authorList>
            <consortium name="EnsemblMetazoa"/>
        </authorList>
    </citation>
    <scope>IDENTIFICATION</scope>
</reference>
<dbReference type="PANTHER" id="PTHR46238:SF8">
    <property type="entry name" value="ENDONUCLEASE_EXONUCLEASE_PHOSPHATASE DOMAIN-CONTAINING PROTEIN"/>
    <property type="match status" value="1"/>
</dbReference>
<proteinExistence type="predicted"/>
<dbReference type="GO" id="GO:0005634">
    <property type="term" value="C:nucleus"/>
    <property type="evidence" value="ECO:0007669"/>
    <property type="project" value="UniProtKB-SubCell"/>
</dbReference>
<evidence type="ECO:0000313" key="4">
    <source>
        <dbReference type="EnsemblMetazoa" id="XP_003730529"/>
    </source>
</evidence>
<comment type="subcellular location">
    <subcellularLocation>
        <location evidence="1">Nucleus</location>
    </subcellularLocation>
</comment>
<dbReference type="KEGG" id="spu:100893955"/>
<feature type="region of interest" description="Disordered" evidence="3">
    <location>
        <begin position="77"/>
        <end position="108"/>
    </location>
</feature>
<keyword evidence="2" id="KW-0539">Nucleus</keyword>
<dbReference type="PANTHER" id="PTHR46238">
    <property type="entry name" value="REVERSE TRANSCRIPTASE DOMAIN-CONTAINING PROTEIN"/>
    <property type="match status" value="1"/>
</dbReference>
<dbReference type="AlphaFoldDB" id="A0A7M7GJF2"/>
<sequence>MKSSSVQRMEKAEMRMVRWMRRVSLHERKKNKVLLQSMRLMGVAQVMRMNRLRWFGHVARREATHWLQRALNFPVTGRRPRGRPRKTWREAIEEDAKTSGVSRVGPTDRKAWKAAIKEMKCPTPQSGTNGL</sequence>
<evidence type="ECO:0000256" key="3">
    <source>
        <dbReference type="SAM" id="MobiDB-lite"/>
    </source>
</evidence>
<evidence type="ECO:0000313" key="5">
    <source>
        <dbReference type="Proteomes" id="UP000007110"/>
    </source>
</evidence>
<dbReference type="Proteomes" id="UP000007110">
    <property type="component" value="Unassembled WGS sequence"/>
</dbReference>
<dbReference type="OrthoDB" id="424543at2759"/>
<reference evidence="5" key="1">
    <citation type="submission" date="2015-02" db="EMBL/GenBank/DDBJ databases">
        <title>Genome sequencing for Strongylocentrotus purpuratus.</title>
        <authorList>
            <person name="Murali S."/>
            <person name="Liu Y."/>
            <person name="Vee V."/>
            <person name="English A."/>
            <person name="Wang M."/>
            <person name="Skinner E."/>
            <person name="Han Y."/>
            <person name="Muzny D.M."/>
            <person name="Worley K.C."/>
            <person name="Gibbs R.A."/>
        </authorList>
    </citation>
    <scope>NUCLEOTIDE SEQUENCE</scope>
</reference>
<dbReference type="EnsemblMetazoa" id="XM_003730481">
    <property type="protein sequence ID" value="XP_003730529"/>
    <property type="gene ID" value="LOC100893955"/>
</dbReference>
<feature type="compositionally biased region" description="Basic and acidic residues" evidence="3">
    <location>
        <begin position="87"/>
        <end position="97"/>
    </location>
</feature>
<keyword evidence="5" id="KW-1185">Reference proteome</keyword>
<dbReference type="GeneID" id="100893955"/>
<evidence type="ECO:0000256" key="2">
    <source>
        <dbReference type="ARBA" id="ARBA00023242"/>
    </source>
</evidence>
<organism evidence="4 5">
    <name type="scientific">Strongylocentrotus purpuratus</name>
    <name type="common">Purple sea urchin</name>
    <dbReference type="NCBI Taxonomy" id="7668"/>
    <lineage>
        <taxon>Eukaryota</taxon>
        <taxon>Metazoa</taxon>
        <taxon>Echinodermata</taxon>
        <taxon>Eleutherozoa</taxon>
        <taxon>Echinozoa</taxon>
        <taxon>Echinoidea</taxon>
        <taxon>Euechinoidea</taxon>
        <taxon>Echinacea</taxon>
        <taxon>Camarodonta</taxon>
        <taxon>Echinidea</taxon>
        <taxon>Strongylocentrotidae</taxon>
        <taxon>Strongylocentrotus</taxon>
    </lineage>
</organism>
<dbReference type="PROSITE" id="PS00354">
    <property type="entry name" value="HMGI_Y"/>
    <property type="match status" value="1"/>
</dbReference>
<protein>
    <submittedName>
        <fullName evidence="4">Uncharacterized protein</fullName>
    </submittedName>
</protein>
<dbReference type="GO" id="GO:0006355">
    <property type="term" value="P:regulation of DNA-templated transcription"/>
    <property type="evidence" value="ECO:0007669"/>
    <property type="project" value="InterPro"/>
</dbReference>
<accession>A0A7M7GJF2</accession>
<dbReference type="RefSeq" id="XP_003730529.1">
    <property type="nucleotide sequence ID" value="XM_003730481.1"/>
</dbReference>
<dbReference type="OMA" id="THWLQRA"/>
<dbReference type="InterPro" id="IPR000637">
    <property type="entry name" value="HMGI/Y_DNA-bd_CS"/>
</dbReference>